<comment type="caution">
    <text evidence="1">The sequence shown here is derived from an EMBL/GenBank/DDBJ whole genome shotgun (WGS) entry which is preliminary data.</text>
</comment>
<dbReference type="SUPFAM" id="SSF52402">
    <property type="entry name" value="Adenine nucleotide alpha hydrolases-like"/>
    <property type="match status" value="1"/>
</dbReference>
<evidence type="ECO:0000313" key="1">
    <source>
        <dbReference type="EMBL" id="TXL71205.1"/>
    </source>
</evidence>
<keyword evidence="2" id="KW-1185">Reference proteome</keyword>
<reference evidence="1 2" key="1">
    <citation type="submission" date="2019-06" db="EMBL/GenBank/DDBJ databases">
        <title>New taxonomy in bacterial strain CC-CFT640, isolated from vineyard.</title>
        <authorList>
            <person name="Lin S.-Y."/>
            <person name="Tsai C.-F."/>
            <person name="Young C.-C."/>
        </authorList>
    </citation>
    <scope>NUCLEOTIDE SEQUENCE [LARGE SCALE GENOMIC DNA]</scope>
    <source>
        <strain evidence="1 2">CC-CFT640</strain>
    </source>
</reference>
<evidence type="ECO:0008006" key="3">
    <source>
        <dbReference type="Google" id="ProtNLM"/>
    </source>
</evidence>
<dbReference type="EMBL" id="VDUZ01000047">
    <property type="protein sequence ID" value="TXL71205.1"/>
    <property type="molecule type" value="Genomic_DNA"/>
</dbReference>
<dbReference type="AlphaFoldDB" id="A0A5C8PD15"/>
<protein>
    <recommendedName>
        <fullName evidence="3">Asparagine synthetase domain-containing protein</fullName>
    </recommendedName>
</protein>
<evidence type="ECO:0000313" key="2">
    <source>
        <dbReference type="Proteomes" id="UP000321638"/>
    </source>
</evidence>
<proteinExistence type="predicted"/>
<dbReference type="OrthoDB" id="8335492at2"/>
<dbReference type="Proteomes" id="UP000321638">
    <property type="component" value="Unassembled WGS sequence"/>
</dbReference>
<gene>
    <name evidence="1" type="ORF">FHP25_31175</name>
</gene>
<dbReference type="Gene3D" id="3.40.50.620">
    <property type="entry name" value="HUPs"/>
    <property type="match status" value="1"/>
</dbReference>
<name>A0A5C8PD15_9HYPH</name>
<accession>A0A5C8PD15</accession>
<dbReference type="InterPro" id="IPR014729">
    <property type="entry name" value="Rossmann-like_a/b/a_fold"/>
</dbReference>
<organism evidence="1 2">
    <name type="scientific">Vineibacter terrae</name>
    <dbReference type="NCBI Taxonomy" id="2586908"/>
    <lineage>
        <taxon>Bacteria</taxon>
        <taxon>Pseudomonadati</taxon>
        <taxon>Pseudomonadota</taxon>
        <taxon>Alphaproteobacteria</taxon>
        <taxon>Hyphomicrobiales</taxon>
        <taxon>Vineibacter</taxon>
    </lineage>
</organism>
<sequence length="424" mass="47503">MFDADLSDVRDIDRFLELQIYRFAGRFLFILDMLGQRRIYLDANGSKSLVYDAAERAAAATTSLLLSPEDYRERFQADLYHACGVDRDGWFTAGLTAHRGVRRLLCNHYLDLDSWKAVRHWPTGQFEESANPEEEIATITEQVKRTIRALTNSGSVSVALTAGNETRLLLACCRDLLPKVTFVTVAAPGAALEVVRARELASQFGLNHHVLPYVRANPSQAELWERRTSHCVTGTNKTMHPSVAPLDGKVFLGGLGGEIGRGFLWLGSERSDAIAAVDIIDRLKLPRHLDVLAAVKDWFDPLAHHDALGKLDLAYLELRMSCWGFADSYVLPKQLEIHPLVSRRIYSAMLSLPAEMRRNNGMTTACIKREWPELLSLPINRYGDLRDKLSPIGRAVANPRSAMRKMRQLGLVALSRGLARLPKF</sequence>